<protein>
    <submittedName>
        <fullName evidence="1">Uncharacterized protein</fullName>
    </submittedName>
</protein>
<gene>
    <name evidence="1" type="ORF">NG895_22790</name>
</gene>
<sequence length="111" mass="12206">MPHTMKWILVATTLFVVTTGCGHRQTSLQIECRNYLEAGPPAHMEDYVPGSLTEIVIAHGAKGASLDPELVELGEIIVMESESLSDVEDPAIREYMQQGADLVRRVVEANQ</sequence>
<proteinExistence type="predicted"/>
<dbReference type="RefSeq" id="WP_252854848.1">
    <property type="nucleotide sequence ID" value="NZ_JAMXLR010000077.1"/>
</dbReference>
<evidence type="ECO:0000313" key="2">
    <source>
        <dbReference type="Proteomes" id="UP001155241"/>
    </source>
</evidence>
<dbReference type="Proteomes" id="UP001155241">
    <property type="component" value="Unassembled WGS sequence"/>
</dbReference>
<organism evidence="1 2">
    <name type="scientific">Aeoliella straminimaris</name>
    <dbReference type="NCBI Taxonomy" id="2954799"/>
    <lineage>
        <taxon>Bacteria</taxon>
        <taxon>Pseudomonadati</taxon>
        <taxon>Planctomycetota</taxon>
        <taxon>Planctomycetia</taxon>
        <taxon>Pirellulales</taxon>
        <taxon>Lacipirellulaceae</taxon>
        <taxon>Aeoliella</taxon>
    </lineage>
</organism>
<name>A0A9X2FDP8_9BACT</name>
<dbReference type="EMBL" id="JAMXLR010000077">
    <property type="protein sequence ID" value="MCO6046734.1"/>
    <property type="molecule type" value="Genomic_DNA"/>
</dbReference>
<accession>A0A9X2FDP8</accession>
<evidence type="ECO:0000313" key="1">
    <source>
        <dbReference type="EMBL" id="MCO6046734.1"/>
    </source>
</evidence>
<dbReference type="AlphaFoldDB" id="A0A9X2FDP8"/>
<reference evidence="1" key="1">
    <citation type="submission" date="2022-06" db="EMBL/GenBank/DDBJ databases">
        <title>Aeoliella straminimaris, a novel planctomycete from sediments.</title>
        <authorList>
            <person name="Vitorino I.R."/>
            <person name="Lage O.M."/>
        </authorList>
    </citation>
    <scope>NUCLEOTIDE SEQUENCE</scope>
    <source>
        <strain evidence="1">ICT_H6.2</strain>
    </source>
</reference>
<dbReference type="PROSITE" id="PS51257">
    <property type="entry name" value="PROKAR_LIPOPROTEIN"/>
    <property type="match status" value="1"/>
</dbReference>
<keyword evidence="2" id="KW-1185">Reference proteome</keyword>
<comment type="caution">
    <text evidence="1">The sequence shown here is derived from an EMBL/GenBank/DDBJ whole genome shotgun (WGS) entry which is preliminary data.</text>
</comment>